<reference evidence="3" key="2">
    <citation type="submission" date="2009-11" db="EMBL/GenBank/DDBJ databases">
        <title>The Genome Sequence of Allomyces macrogynus strain ATCC 38327.</title>
        <authorList>
            <consortium name="The Broad Institute Genome Sequencing Platform"/>
            <person name="Russ C."/>
            <person name="Cuomo C."/>
            <person name="Shea T."/>
            <person name="Young S.K."/>
            <person name="Zeng Q."/>
            <person name="Koehrsen M."/>
            <person name="Haas B."/>
            <person name="Borodovsky M."/>
            <person name="Guigo R."/>
            <person name="Alvarado L."/>
            <person name="Berlin A."/>
            <person name="Borenstein D."/>
            <person name="Chen Z."/>
            <person name="Engels R."/>
            <person name="Freedman E."/>
            <person name="Gellesch M."/>
            <person name="Goldberg J."/>
            <person name="Griggs A."/>
            <person name="Gujja S."/>
            <person name="Heiman D."/>
            <person name="Hepburn T."/>
            <person name="Howarth C."/>
            <person name="Jen D."/>
            <person name="Larson L."/>
            <person name="Lewis B."/>
            <person name="Mehta T."/>
            <person name="Park D."/>
            <person name="Pearson M."/>
            <person name="Roberts A."/>
            <person name="Saif S."/>
            <person name="Shenoy N."/>
            <person name="Sisk P."/>
            <person name="Stolte C."/>
            <person name="Sykes S."/>
            <person name="Walk T."/>
            <person name="White J."/>
            <person name="Yandava C."/>
            <person name="Burger G."/>
            <person name="Gray M.W."/>
            <person name="Holland P.W.H."/>
            <person name="King N."/>
            <person name="Lang F.B.F."/>
            <person name="Roger A.J."/>
            <person name="Ruiz-Trillo I."/>
            <person name="Lander E."/>
            <person name="Nusbaum C."/>
        </authorList>
    </citation>
    <scope>NUCLEOTIDE SEQUENCE [LARGE SCALE GENOMIC DNA]</scope>
    <source>
        <strain evidence="3">ATCC 38327</strain>
    </source>
</reference>
<dbReference type="Proteomes" id="UP000054350">
    <property type="component" value="Unassembled WGS sequence"/>
</dbReference>
<feature type="region of interest" description="Disordered" evidence="1">
    <location>
        <begin position="244"/>
        <end position="291"/>
    </location>
</feature>
<dbReference type="AlphaFoldDB" id="A0A0L0SYT3"/>
<feature type="compositionally biased region" description="Low complexity" evidence="1">
    <location>
        <begin position="154"/>
        <end position="167"/>
    </location>
</feature>
<keyword evidence="3" id="KW-1185">Reference proteome</keyword>
<proteinExistence type="predicted"/>
<evidence type="ECO:0000256" key="1">
    <source>
        <dbReference type="SAM" id="MobiDB-lite"/>
    </source>
</evidence>
<dbReference type="InterPro" id="IPR036047">
    <property type="entry name" value="F-box-like_dom_sf"/>
</dbReference>
<dbReference type="SUPFAM" id="SSF81383">
    <property type="entry name" value="F-box domain"/>
    <property type="match status" value="1"/>
</dbReference>
<feature type="compositionally biased region" description="Acidic residues" evidence="1">
    <location>
        <begin position="395"/>
        <end position="408"/>
    </location>
</feature>
<feature type="region of interest" description="Disordered" evidence="1">
    <location>
        <begin position="1"/>
        <end position="45"/>
    </location>
</feature>
<feature type="region of interest" description="Disordered" evidence="1">
    <location>
        <begin position="389"/>
        <end position="408"/>
    </location>
</feature>
<accession>A0A0L0SYT3</accession>
<sequence>MPPEPLAISTTTRAARPSTATMTTTSSTSKLCCKPASTTPTTTPPSLSRCLLTDLPVEIIEQIICASGFLAAVRLSWTCHRLRALVLALIQSRVLFTSPYNADVLEAHVIVTLGRRALLAGYFADTVPHAASAVVVGVEATTVASPTERRRRSITSPASPTSALASPLRRRRSPATTRVFVEHVTVKRAGKAATAAAAVPKLRAVCRTGIVVDMDEVGRVRASFATPVPIRSTIPAVASVAAPAAPPVPRRRPSVLSRAHSSWALDDDETESANDSVHRMPRSHSAPTLLSVPPECTASVESSLDSLLAQRPWATATTAPTRVLRVHDLDRVHPTTDHPVVLEGSVAPAGDWRRVRLTVRTPADQAGWGRRLRTMSESVSSSAINLAAAAGGNDGESEDDDEEGDDDDDVLVFVPANELKLNGKQVRSGVEALMLRYLALM</sequence>
<feature type="compositionally biased region" description="Low complexity" evidence="1">
    <location>
        <begin position="9"/>
        <end position="29"/>
    </location>
</feature>
<name>A0A0L0SYT3_ALLM3</name>
<dbReference type="EMBL" id="GG745354">
    <property type="protein sequence ID" value="KNE67718.1"/>
    <property type="molecule type" value="Genomic_DNA"/>
</dbReference>
<evidence type="ECO:0000313" key="2">
    <source>
        <dbReference type="EMBL" id="KNE67718.1"/>
    </source>
</evidence>
<dbReference type="VEuPathDB" id="FungiDB:AMAG_12449"/>
<feature type="region of interest" description="Disordered" evidence="1">
    <location>
        <begin position="146"/>
        <end position="171"/>
    </location>
</feature>
<evidence type="ECO:0008006" key="4">
    <source>
        <dbReference type="Google" id="ProtNLM"/>
    </source>
</evidence>
<reference evidence="2 3" key="1">
    <citation type="submission" date="2009-11" db="EMBL/GenBank/DDBJ databases">
        <title>Annotation of Allomyces macrogynus ATCC 38327.</title>
        <authorList>
            <consortium name="The Broad Institute Genome Sequencing Platform"/>
            <person name="Russ C."/>
            <person name="Cuomo C."/>
            <person name="Burger G."/>
            <person name="Gray M.W."/>
            <person name="Holland P.W.H."/>
            <person name="King N."/>
            <person name="Lang F.B.F."/>
            <person name="Roger A.J."/>
            <person name="Ruiz-Trillo I."/>
            <person name="Young S.K."/>
            <person name="Zeng Q."/>
            <person name="Gargeya S."/>
            <person name="Fitzgerald M."/>
            <person name="Haas B."/>
            <person name="Abouelleil A."/>
            <person name="Alvarado L."/>
            <person name="Arachchi H.M."/>
            <person name="Berlin A."/>
            <person name="Chapman S.B."/>
            <person name="Gearin G."/>
            <person name="Goldberg J."/>
            <person name="Griggs A."/>
            <person name="Gujja S."/>
            <person name="Hansen M."/>
            <person name="Heiman D."/>
            <person name="Howarth C."/>
            <person name="Larimer J."/>
            <person name="Lui A."/>
            <person name="MacDonald P.J.P."/>
            <person name="McCowen C."/>
            <person name="Montmayeur A."/>
            <person name="Murphy C."/>
            <person name="Neiman D."/>
            <person name="Pearson M."/>
            <person name="Priest M."/>
            <person name="Roberts A."/>
            <person name="Saif S."/>
            <person name="Shea T."/>
            <person name="Sisk P."/>
            <person name="Stolte C."/>
            <person name="Sykes S."/>
            <person name="Wortman J."/>
            <person name="Nusbaum C."/>
            <person name="Birren B."/>
        </authorList>
    </citation>
    <scope>NUCLEOTIDE SEQUENCE [LARGE SCALE GENOMIC DNA]</scope>
    <source>
        <strain evidence="2 3">ATCC 38327</strain>
    </source>
</reference>
<organism evidence="2 3">
    <name type="scientific">Allomyces macrogynus (strain ATCC 38327)</name>
    <name type="common">Allomyces javanicus var. macrogynus</name>
    <dbReference type="NCBI Taxonomy" id="578462"/>
    <lineage>
        <taxon>Eukaryota</taxon>
        <taxon>Fungi</taxon>
        <taxon>Fungi incertae sedis</taxon>
        <taxon>Blastocladiomycota</taxon>
        <taxon>Blastocladiomycetes</taxon>
        <taxon>Blastocladiales</taxon>
        <taxon>Blastocladiaceae</taxon>
        <taxon>Allomyces</taxon>
    </lineage>
</organism>
<gene>
    <name evidence="2" type="ORF">AMAG_12449</name>
</gene>
<evidence type="ECO:0000313" key="3">
    <source>
        <dbReference type="Proteomes" id="UP000054350"/>
    </source>
</evidence>
<protein>
    <recommendedName>
        <fullName evidence="4">F-box domain-containing protein</fullName>
    </recommendedName>
</protein>